<sequence length="324" mass="35348">MGLPDLDQVVGGAQSLQADVSEFRSIRPSISFSAADGSVLGLGAIHTAPEIERGRRRGTGSPPYSPESPRGQKRGTGPTQEEQRRGTGPNQEDQRREVVPLHHTVPGHSKDSLTFEYLPLHAAMSPHLEKVVHFSASLGTSHSVTVKFTNFSRTRTEYSCKTDCPDFLVDKKVTDAVGLQSGSETSVDVCFEPHQLGEVKTQLTLHSPAGGEYIFPLHGVCDDPKPQGPFYMAAGQIVHIPFKNVFLQNTIFTYKVNNPSFTVKGPETIRSKSTENVLVSFESPPEGGSGPWFGRLTISSEPSNVHAKSCSWTFYLNGYRPVLP</sequence>
<evidence type="ECO:0000313" key="2">
    <source>
        <dbReference type="EMBL" id="CAL1576058.1"/>
    </source>
</evidence>
<dbReference type="Proteomes" id="UP001497482">
    <property type="component" value="Chromosome 12"/>
</dbReference>
<reference evidence="2 3" key="1">
    <citation type="submission" date="2024-04" db="EMBL/GenBank/DDBJ databases">
        <authorList>
            <person name="Waldvogel A.-M."/>
            <person name="Schoenle A."/>
        </authorList>
    </citation>
    <scope>NUCLEOTIDE SEQUENCE [LARGE SCALE GENOMIC DNA]</scope>
</reference>
<dbReference type="AlphaFoldDB" id="A0AAV2JEI2"/>
<evidence type="ECO:0000256" key="1">
    <source>
        <dbReference type="SAM" id="MobiDB-lite"/>
    </source>
</evidence>
<dbReference type="GO" id="GO:0003341">
    <property type="term" value="P:cilium movement"/>
    <property type="evidence" value="ECO:0007669"/>
    <property type="project" value="TreeGrafter"/>
</dbReference>
<dbReference type="PANTHER" id="PTHR23053:SF0">
    <property type="entry name" value="HYDROCEPHALUS-INDUCING PROTEIN HOMOLOG"/>
    <property type="match status" value="1"/>
</dbReference>
<evidence type="ECO:0000313" key="3">
    <source>
        <dbReference type="Proteomes" id="UP001497482"/>
    </source>
</evidence>
<dbReference type="EMBL" id="OZ035834">
    <property type="protein sequence ID" value="CAL1576058.1"/>
    <property type="molecule type" value="Genomic_DNA"/>
</dbReference>
<accession>A0AAV2JEI2</accession>
<protein>
    <submittedName>
        <fullName evidence="2">Uncharacterized protein</fullName>
    </submittedName>
</protein>
<feature type="region of interest" description="Disordered" evidence="1">
    <location>
        <begin position="46"/>
        <end position="107"/>
    </location>
</feature>
<keyword evidence="3" id="KW-1185">Reference proteome</keyword>
<dbReference type="GO" id="GO:1904158">
    <property type="term" value="P:axonemal central apparatus assembly"/>
    <property type="evidence" value="ECO:0007669"/>
    <property type="project" value="TreeGrafter"/>
</dbReference>
<proteinExistence type="predicted"/>
<dbReference type="PANTHER" id="PTHR23053">
    <property type="entry name" value="DLEC1 DELETED IN LUNG AND ESOPHAGEAL CANCER 1"/>
    <property type="match status" value="1"/>
</dbReference>
<organism evidence="2 3">
    <name type="scientific">Knipowitschia caucasica</name>
    <name type="common">Caucasian dwarf goby</name>
    <name type="synonym">Pomatoschistus caucasicus</name>
    <dbReference type="NCBI Taxonomy" id="637954"/>
    <lineage>
        <taxon>Eukaryota</taxon>
        <taxon>Metazoa</taxon>
        <taxon>Chordata</taxon>
        <taxon>Craniata</taxon>
        <taxon>Vertebrata</taxon>
        <taxon>Euteleostomi</taxon>
        <taxon>Actinopterygii</taxon>
        <taxon>Neopterygii</taxon>
        <taxon>Teleostei</taxon>
        <taxon>Neoteleostei</taxon>
        <taxon>Acanthomorphata</taxon>
        <taxon>Gobiaria</taxon>
        <taxon>Gobiiformes</taxon>
        <taxon>Gobioidei</taxon>
        <taxon>Gobiidae</taxon>
        <taxon>Gobiinae</taxon>
        <taxon>Knipowitschia</taxon>
    </lineage>
</organism>
<dbReference type="GO" id="GO:0005930">
    <property type="term" value="C:axoneme"/>
    <property type="evidence" value="ECO:0007669"/>
    <property type="project" value="TreeGrafter"/>
</dbReference>
<dbReference type="Gene3D" id="2.60.40.10">
    <property type="entry name" value="Immunoglobulins"/>
    <property type="match status" value="1"/>
</dbReference>
<gene>
    <name evidence="2" type="ORF">KC01_LOCUS7517</name>
</gene>
<dbReference type="InterPro" id="IPR013783">
    <property type="entry name" value="Ig-like_fold"/>
</dbReference>
<name>A0AAV2JEI2_KNICA</name>
<dbReference type="InterPro" id="IPR033305">
    <property type="entry name" value="Hydin-like"/>
</dbReference>